<dbReference type="RefSeq" id="WP_379906411.1">
    <property type="nucleotide sequence ID" value="NZ_JBHRTR010000054.1"/>
</dbReference>
<name>A0ABV7L9M8_9PROT</name>
<proteinExistence type="predicted"/>
<accession>A0ABV7L9M8</accession>
<gene>
    <name evidence="3" type="ORF">ACFOGJ_27095</name>
</gene>
<dbReference type="EMBL" id="JBHRTR010000054">
    <property type="protein sequence ID" value="MFC3230942.1"/>
    <property type="molecule type" value="Genomic_DNA"/>
</dbReference>
<dbReference type="Proteomes" id="UP001595528">
    <property type="component" value="Unassembled WGS sequence"/>
</dbReference>
<feature type="compositionally biased region" description="Pro residues" evidence="1">
    <location>
        <begin position="134"/>
        <end position="154"/>
    </location>
</feature>
<evidence type="ECO:0000313" key="3">
    <source>
        <dbReference type="EMBL" id="MFC3230942.1"/>
    </source>
</evidence>
<feature type="compositionally biased region" description="Basic and acidic residues" evidence="1">
    <location>
        <begin position="114"/>
        <end position="131"/>
    </location>
</feature>
<evidence type="ECO:0000313" key="4">
    <source>
        <dbReference type="Proteomes" id="UP001595528"/>
    </source>
</evidence>
<dbReference type="Pfam" id="PF11014">
    <property type="entry name" value="DUF2852"/>
    <property type="match status" value="1"/>
</dbReference>
<keyword evidence="4" id="KW-1185">Reference proteome</keyword>
<comment type="caution">
    <text evidence="3">The sequence shown here is derived from an EMBL/GenBank/DDBJ whole genome shotgun (WGS) entry which is preliminary data.</text>
</comment>
<organism evidence="3 4">
    <name type="scientific">Marinibaculum pumilum</name>
    <dbReference type="NCBI Taxonomy" id="1766165"/>
    <lineage>
        <taxon>Bacteria</taxon>
        <taxon>Pseudomonadati</taxon>
        <taxon>Pseudomonadota</taxon>
        <taxon>Alphaproteobacteria</taxon>
        <taxon>Rhodospirillales</taxon>
        <taxon>Rhodospirillaceae</taxon>
        <taxon>Marinibaculum</taxon>
    </lineage>
</organism>
<feature type="transmembrane region" description="Helical" evidence="2">
    <location>
        <begin position="15"/>
        <end position="39"/>
    </location>
</feature>
<evidence type="ECO:0000256" key="1">
    <source>
        <dbReference type="SAM" id="MobiDB-lite"/>
    </source>
</evidence>
<keyword evidence="2" id="KW-1133">Transmembrane helix</keyword>
<keyword evidence="2" id="KW-0812">Transmembrane</keyword>
<keyword evidence="2" id="KW-0472">Membrane</keyword>
<dbReference type="InterPro" id="IPR021273">
    <property type="entry name" value="DUF2852"/>
</dbReference>
<sequence length="154" mass="17320">MGVAAKLDDLGKGAWIAVMVLAFVIFWPAGLAILAYLIWSGRMGCWKRAKWQDMGRARGRWHNTERGSGGFRYESSGNTAFDEYRAETLRRLEEEQEEFLSFLDRLRQAKDKAEFDQFMAERRGGRPRQEPEPPESPAPESPAAGPGPAPQMGS</sequence>
<reference evidence="4" key="1">
    <citation type="journal article" date="2019" name="Int. J. Syst. Evol. Microbiol.">
        <title>The Global Catalogue of Microorganisms (GCM) 10K type strain sequencing project: providing services to taxonomists for standard genome sequencing and annotation.</title>
        <authorList>
            <consortium name="The Broad Institute Genomics Platform"/>
            <consortium name="The Broad Institute Genome Sequencing Center for Infectious Disease"/>
            <person name="Wu L."/>
            <person name="Ma J."/>
        </authorList>
    </citation>
    <scope>NUCLEOTIDE SEQUENCE [LARGE SCALE GENOMIC DNA]</scope>
    <source>
        <strain evidence="4">KCTC 42964</strain>
    </source>
</reference>
<protein>
    <submittedName>
        <fullName evidence="3">DUF2852 domain-containing protein</fullName>
    </submittedName>
</protein>
<evidence type="ECO:0000256" key="2">
    <source>
        <dbReference type="SAM" id="Phobius"/>
    </source>
</evidence>
<feature type="region of interest" description="Disordered" evidence="1">
    <location>
        <begin position="114"/>
        <end position="154"/>
    </location>
</feature>